<comment type="caution">
    <text evidence="12">The sequence shown here is derived from an EMBL/GenBank/DDBJ whole genome shotgun (WGS) entry which is preliminary data.</text>
</comment>
<dbReference type="PROSITE" id="PS50119">
    <property type="entry name" value="ZF_BBOX"/>
    <property type="match status" value="1"/>
</dbReference>
<keyword evidence="2" id="KW-0479">Metal-binding</keyword>
<comment type="subcellular location">
    <subcellularLocation>
        <location evidence="1">Nucleus</location>
    </subcellularLocation>
</comment>
<accession>A0ABC8RAU8</accession>
<evidence type="ECO:0000256" key="8">
    <source>
        <dbReference type="ARBA" id="ARBA00023242"/>
    </source>
</evidence>
<keyword evidence="8" id="KW-0539">Nucleus</keyword>
<dbReference type="Pfam" id="PF00643">
    <property type="entry name" value="zf-B_box"/>
    <property type="match status" value="1"/>
</dbReference>
<keyword evidence="3" id="KW-0677">Repeat</keyword>
<dbReference type="Proteomes" id="UP001642360">
    <property type="component" value="Unassembled WGS sequence"/>
</dbReference>
<gene>
    <name evidence="12" type="ORF">ILEXP_LOCUS7501</name>
</gene>
<dbReference type="GO" id="GO:0008270">
    <property type="term" value="F:zinc ion binding"/>
    <property type="evidence" value="ECO:0007669"/>
    <property type="project" value="UniProtKB-KW"/>
</dbReference>
<sequence>MSARKKKLQSSAPPTKPPSAAAVTTKSTTPTSLPANTPVSLSSTLPSKTPHADKRAFLFCKEDRAILCRECDISIHKANEHTQKHNRFLLTGAELSPSSSLYSSSSLSSNGSSSNAGHNETETEVKSSVVTTARPYEIDDNGGVSLNQEGASMATSSISEYLMETLPGWHIEDFLDPSSSSPFHGFYSS</sequence>
<evidence type="ECO:0000256" key="10">
    <source>
        <dbReference type="SAM" id="MobiDB-lite"/>
    </source>
</evidence>
<dbReference type="InterPro" id="IPR000315">
    <property type="entry name" value="Znf_B-box"/>
</dbReference>
<evidence type="ECO:0000256" key="1">
    <source>
        <dbReference type="ARBA" id="ARBA00004123"/>
    </source>
</evidence>
<feature type="domain" description="B box-type" evidence="11">
    <location>
        <begin position="51"/>
        <end position="90"/>
    </location>
</feature>
<evidence type="ECO:0000256" key="7">
    <source>
        <dbReference type="ARBA" id="ARBA00023163"/>
    </source>
</evidence>
<keyword evidence="6" id="KW-0805">Transcription regulation</keyword>
<dbReference type="EMBL" id="CAUOFW020001012">
    <property type="protein sequence ID" value="CAK9140079.1"/>
    <property type="molecule type" value="Genomic_DNA"/>
</dbReference>
<evidence type="ECO:0000256" key="5">
    <source>
        <dbReference type="ARBA" id="ARBA00022833"/>
    </source>
</evidence>
<keyword evidence="4 9" id="KW-0863">Zinc-finger</keyword>
<evidence type="ECO:0000256" key="3">
    <source>
        <dbReference type="ARBA" id="ARBA00022737"/>
    </source>
</evidence>
<evidence type="ECO:0000256" key="6">
    <source>
        <dbReference type="ARBA" id="ARBA00023015"/>
    </source>
</evidence>
<dbReference type="PANTHER" id="PTHR31832">
    <property type="entry name" value="B-BOX ZINC FINGER PROTEIN 22"/>
    <property type="match status" value="1"/>
</dbReference>
<dbReference type="InterPro" id="IPR049808">
    <property type="entry name" value="CONSTANS-like_Bbox1"/>
</dbReference>
<dbReference type="GO" id="GO:0005634">
    <property type="term" value="C:nucleus"/>
    <property type="evidence" value="ECO:0007669"/>
    <property type="project" value="UniProtKB-SubCell"/>
</dbReference>
<dbReference type="SMART" id="SM00336">
    <property type="entry name" value="BBOX"/>
    <property type="match status" value="1"/>
</dbReference>
<keyword evidence="7" id="KW-0804">Transcription</keyword>
<evidence type="ECO:0000259" key="11">
    <source>
        <dbReference type="PROSITE" id="PS50119"/>
    </source>
</evidence>
<feature type="compositionally biased region" description="Low complexity" evidence="10">
    <location>
        <begin position="10"/>
        <end position="26"/>
    </location>
</feature>
<evidence type="ECO:0000313" key="12">
    <source>
        <dbReference type="EMBL" id="CAK9140079.1"/>
    </source>
</evidence>
<feature type="compositionally biased region" description="Polar residues" evidence="10">
    <location>
        <begin position="27"/>
        <end position="47"/>
    </location>
</feature>
<proteinExistence type="predicted"/>
<keyword evidence="5" id="KW-0862">Zinc</keyword>
<feature type="region of interest" description="Disordered" evidence="10">
    <location>
        <begin position="101"/>
        <end position="130"/>
    </location>
</feature>
<name>A0ABC8RAU8_9AQUA</name>
<dbReference type="CDD" id="cd19821">
    <property type="entry name" value="Bbox1_BBX-like"/>
    <property type="match status" value="1"/>
</dbReference>
<evidence type="ECO:0000256" key="2">
    <source>
        <dbReference type="ARBA" id="ARBA00022723"/>
    </source>
</evidence>
<dbReference type="InterPro" id="IPR051979">
    <property type="entry name" value="B-box_zinc_finger"/>
</dbReference>
<organism evidence="12 13">
    <name type="scientific">Ilex paraguariensis</name>
    <name type="common">yerba mate</name>
    <dbReference type="NCBI Taxonomy" id="185542"/>
    <lineage>
        <taxon>Eukaryota</taxon>
        <taxon>Viridiplantae</taxon>
        <taxon>Streptophyta</taxon>
        <taxon>Embryophyta</taxon>
        <taxon>Tracheophyta</taxon>
        <taxon>Spermatophyta</taxon>
        <taxon>Magnoliopsida</taxon>
        <taxon>eudicotyledons</taxon>
        <taxon>Gunneridae</taxon>
        <taxon>Pentapetalae</taxon>
        <taxon>asterids</taxon>
        <taxon>campanulids</taxon>
        <taxon>Aquifoliales</taxon>
        <taxon>Aquifoliaceae</taxon>
        <taxon>Ilex</taxon>
    </lineage>
</organism>
<keyword evidence="13" id="KW-1185">Reference proteome</keyword>
<dbReference type="PANTHER" id="PTHR31832:SF87">
    <property type="entry name" value="B-BOX ZINC FINGER PROTEIN 20"/>
    <property type="match status" value="1"/>
</dbReference>
<reference evidence="12 13" key="1">
    <citation type="submission" date="2024-02" db="EMBL/GenBank/DDBJ databases">
        <authorList>
            <person name="Vignale AGUSTIN F."/>
            <person name="Sosa J E."/>
            <person name="Modenutti C."/>
        </authorList>
    </citation>
    <scope>NUCLEOTIDE SEQUENCE [LARGE SCALE GENOMIC DNA]</scope>
</reference>
<evidence type="ECO:0000256" key="9">
    <source>
        <dbReference type="PROSITE-ProRule" id="PRU00024"/>
    </source>
</evidence>
<feature type="compositionally biased region" description="Low complexity" evidence="10">
    <location>
        <begin position="101"/>
        <end position="114"/>
    </location>
</feature>
<evidence type="ECO:0000256" key="4">
    <source>
        <dbReference type="ARBA" id="ARBA00022771"/>
    </source>
</evidence>
<evidence type="ECO:0000313" key="13">
    <source>
        <dbReference type="Proteomes" id="UP001642360"/>
    </source>
</evidence>
<feature type="region of interest" description="Disordered" evidence="10">
    <location>
        <begin position="1"/>
        <end position="49"/>
    </location>
</feature>
<protein>
    <recommendedName>
        <fullName evidence="11">B box-type domain-containing protein</fullName>
    </recommendedName>
</protein>
<dbReference type="AlphaFoldDB" id="A0ABC8RAU8"/>